<proteinExistence type="inferred from homology"/>
<keyword evidence="6" id="KW-0732">Signal</keyword>
<dbReference type="InterPro" id="IPR023296">
    <property type="entry name" value="Glyco_hydro_beta-prop_sf"/>
</dbReference>
<evidence type="ECO:0000256" key="1">
    <source>
        <dbReference type="ARBA" id="ARBA00009865"/>
    </source>
</evidence>
<dbReference type="SUPFAM" id="SSF75005">
    <property type="entry name" value="Arabinanase/levansucrase/invertase"/>
    <property type="match status" value="1"/>
</dbReference>
<comment type="caution">
    <text evidence="7">The sequence shown here is derived from an EMBL/GenBank/DDBJ whole genome shotgun (WGS) entry which is preliminary data.</text>
</comment>
<evidence type="ECO:0000256" key="6">
    <source>
        <dbReference type="SAM" id="SignalP"/>
    </source>
</evidence>
<dbReference type="PANTHER" id="PTHR22925">
    <property type="entry name" value="GLYCOSYL HYDROLASE 43 FAMILY MEMBER"/>
    <property type="match status" value="1"/>
</dbReference>
<evidence type="ECO:0000256" key="3">
    <source>
        <dbReference type="ARBA" id="ARBA00023295"/>
    </source>
</evidence>
<keyword evidence="2 4" id="KW-0378">Hydrolase</keyword>
<feature type="region of interest" description="Disordered" evidence="5">
    <location>
        <begin position="369"/>
        <end position="394"/>
    </location>
</feature>
<keyword evidence="3 4" id="KW-0326">Glycosidase</keyword>
<dbReference type="PANTHER" id="PTHR22925:SF3">
    <property type="entry name" value="GLYCOSYL HYDROLASE FAMILY PROTEIN 43"/>
    <property type="match status" value="1"/>
</dbReference>
<feature type="chain" id="PRO_5045629459" evidence="6">
    <location>
        <begin position="20"/>
        <end position="394"/>
    </location>
</feature>
<organism evidence="7 8">
    <name type="scientific">Coccomyxa viridis</name>
    <dbReference type="NCBI Taxonomy" id="1274662"/>
    <lineage>
        <taxon>Eukaryota</taxon>
        <taxon>Viridiplantae</taxon>
        <taxon>Chlorophyta</taxon>
        <taxon>core chlorophytes</taxon>
        <taxon>Trebouxiophyceae</taxon>
        <taxon>Trebouxiophyceae incertae sedis</taxon>
        <taxon>Coccomyxaceae</taxon>
        <taxon>Coccomyxa</taxon>
    </lineage>
</organism>
<dbReference type="Gene3D" id="2.115.10.20">
    <property type="entry name" value="Glycosyl hydrolase domain, family 43"/>
    <property type="match status" value="1"/>
</dbReference>
<dbReference type="InterPro" id="IPR006710">
    <property type="entry name" value="Glyco_hydro_43"/>
</dbReference>
<name>A0ABP1FM21_9CHLO</name>
<dbReference type="EMBL" id="CAXHTA020000001">
    <property type="protein sequence ID" value="CAL5218582.1"/>
    <property type="molecule type" value="Genomic_DNA"/>
</dbReference>
<feature type="signal peptide" evidence="6">
    <location>
        <begin position="1"/>
        <end position="19"/>
    </location>
</feature>
<evidence type="ECO:0000313" key="8">
    <source>
        <dbReference type="Proteomes" id="UP001497392"/>
    </source>
</evidence>
<sequence length="394" mass="42899">MPPALLLMLLSVAPAMVSGGRPEDALIVVGSTPFDDTGVPVQAHGGGMLQVNETFYWCGESYKQPMLGDFISAGINLYSSIDLQSWHFEGLIFNSSQITDMSSDPPYRVERPKMLYNAAYGQFVLLFHADTVSFDYNAVGVAVSSSVTGPYKFVRTFHPDGLSSYDMGTFQETDGRAFLVRSINNQFVGISQLDDSYTNTTGLVSVAPRGEGPSIFKPSDGNYYMMASHLTYWKPNPPMLYHAAAASLPTTKWNKLATPAMGDTANTTHNSQSSSVFQLQLQDGSSMFIYMGDRWNFYGPGSVSNSSYVWLPLLPREDGLGYTLQDLEEWRPRDFMTQAQWPVALNSNASLSSGLSAVEREWVLSFANPPSNSSAAPAPPSPPSAVSAVSTISD</sequence>
<feature type="compositionally biased region" description="Low complexity" evidence="5">
    <location>
        <begin position="384"/>
        <end position="394"/>
    </location>
</feature>
<evidence type="ECO:0000313" key="7">
    <source>
        <dbReference type="EMBL" id="CAL5218582.1"/>
    </source>
</evidence>
<dbReference type="Proteomes" id="UP001497392">
    <property type="component" value="Unassembled WGS sequence"/>
</dbReference>
<dbReference type="CDD" id="cd08985">
    <property type="entry name" value="GH43_CtGH43-like"/>
    <property type="match status" value="1"/>
</dbReference>
<gene>
    <name evidence="7" type="primary">g276</name>
    <name evidence="7" type="ORF">VP750_LOCUS241</name>
</gene>
<protein>
    <submittedName>
        <fullName evidence="7">G276 protein</fullName>
    </submittedName>
</protein>
<evidence type="ECO:0000256" key="2">
    <source>
        <dbReference type="ARBA" id="ARBA00022801"/>
    </source>
</evidence>
<dbReference type="Pfam" id="PF04616">
    <property type="entry name" value="Glyco_hydro_43"/>
    <property type="match status" value="1"/>
</dbReference>
<accession>A0ABP1FM21</accession>
<reference evidence="7 8" key="1">
    <citation type="submission" date="2024-06" db="EMBL/GenBank/DDBJ databases">
        <authorList>
            <person name="Kraege A."/>
            <person name="Thomma B."/>
        </authorList>
    </citation>
    <scope>NUCLEOTIDE SEQUENCE [LARGE SCALE GENOMIC DNA]</scope>
</reference>
<evidence type="ECO:0000256" key="5">
    <source>
        <dbReference type="SAM" id="MobiDB-lite"/>
    </source>
</evidence>
<keyword evidence="8" id="KW-1185">Reference proteome</keyword>
<evidence type="ECO:0000256" key="4">
    <source>
        <dbReference type="RuleBase" id="RU361187"/>
    </source>
</evidence>
<comment type="similarity">
    <text evidence="1 4">Belongs to the glycosyl hydrolase 43 family.</text>
</comment>